<feature type="compositionally biased region" description="Acidic residues" evidence="1">
    <location>
        <begin position="368"/>
        <end position="399"/>
    </location>
</feature>
<dbReference type="RefSeq" id="WP_284478923.1">
    <property type="nucleotide sequence ID" value="NZ_JASNJD010000001.1"/>
</dbReference>
<proteinExistence type="predicted"/>
<evidence type="ECO:0000256" key="1">
    <source>
        <dbReference type="SAM" id="MobiDB-lite"/>
    </source>
</evidence>
<feature type="compositionally biased region" description="Low complexity" evidence="1">
    <location>
        <begin position="156"/>
        <end position="165"/>
    </location>
</feature>
<evidence type="ECO:0000313" key="3">
    <source>
        <dbReference type="Proteomes" id="UP001243757"/>
    </source>
</evidence>
<keyword evidence="3" id="KW-1185">Reference proteome</keyword>
<feature type="compositionally biased region" description="Acidic residues" evidence="1">
    <location>
        <begin position="166"/>
        <end position="178"/>
    </location>
</feature>
<organism evidence="2 3">
    <name type="scientific">Pseudodonghicola flavimaris</name>
    <dbReference type="NCBI Taxonomy" id="3050036"/>
    <lineage>
        <taxon>Bacteria</taxon>
        <taxon>Pseudomonadati</taxon>
        <taxon>Pseudomonadota</taxon>
        <taxon>Alphaproteobacteria</taxon>
        <taxon>Rhodobacterales</taxon>
        <taxon>Paracoccaceae</taxon>
        <taxon>Pseudodonghicola</taxon>
    </lineage>
</organism>
<reference evidence="2 3" key="1">
    <citation type="submission" date="2023-05" db="EMBL/GenBank/DDBJ databases">
        <title>Pseudodonghicola sp. nov.</title>
        <authorList>
            <person name="Huang J."/>
        </authorList>
    </citation>
    <scope>NUCLEOTIDE SEQUENCE [LARGE SCALE GENOMIC DNA]</scope>
    <source>
        <strain evidence="2 3">IC7</strain>
    </source>
</reference>
<feature type="region of interest" description="Disordered" evidence="1">
    <location>
        <begin position="262"/>
        <end position="318"/>
    </location>
</feature>
<protein>
    <submittedName>
        <fullName evidence="2">Chemotaxis protein CheA</fullName>
    </submittedName>
</protein>
<gene>
    <name evidence="2" type="ORF">QO033_00340</name>
</gene>
<feature type="compositionally biased region" description="Basic and acidic residues" evidence="1">
    <location>
        <begin position="589"/>
        <end position="598"/>
    </location>
</feature>
<feature type="region of interest" description="Disordered" evidence="1">
    <location>
        <begin position="437"/>
        <end position="488"/>
    </location>
</feature>
<feature type="region of interest" description="Disordered" evidence="1">
    <location>
        <begin position="547"/>
        <end position="577"/>
    </location>
</feature>
<sequence>MVHSNKVLTVSYGTFSCTLEGFEDSFDTMKAIAEYFRDLAADDRYFGAEPPQPDAEMLARIAQREIARQVEARREGTGFVLRAAEAADTAPVTAPVAPAAEAAPAAGPAAGMETALPSAQPVEDAVETVAEESAAAQPIADDVTALVETAEEVADAEAPAESVAEAAEEDVAEASETPEEGVAEMAAEEEVMPIAETALPEDAPAEAAVAAFMASTVEDEDPAPVAEIIAPVAPAAAPSADSIAAKLQRIRAVVSRNEQAAASASYDEDYAEDQPAAGFATEETPDLSGILEEVAAAEDDTLTEAREPETPQAEASEVELAEVDLAAADLAEGENEALFDDLDADLAEEDTTEDAVENILRDAEEAEAVEAVEEAGIEDVADEDLAAEAPEETLEEALGEDTAAVLRQPATQLPPGTLSPEDEADLIRELAEVEAELRGDHADLEEDIAEEDDTAEVALAEEEPLDAAEDAPLVLSTPEAGKQPQSDLSRLMAAADARLDDPEATSTRETYSHLRAAVAATEAESSAGGLAADHPDAEAYRDDLARVVHPRRPVLSGGDRRRRPGGETGQRPAPLKLVAEQRVDDMAPAAAERHEGPVRPRRVAAAHETPRPVASPTGGFAQFAHDMGVTELPELLEAAAAYMQFVEGREQFTRPQLIHKAREASVEEFNREDGLRSFGVLLREGKIVKKDPGRFVASGEIGFQPASSRAAG</sequence>
<dbReference type="PROSITE" id="PS51257">
    <property type="entry name" value="PROKAR_LIPOPROTEIN"/>
    <property type="match status" value="1"/>
</dbReference>
<feature type="region of interest" description="Disordered" evidence="1">
    <location>
        <begin position="589"/>
        <end position="619"/>
    </location>
</feature>
<name>A0ABT7EUT2_9RHOB</name>
<comment type="caution">
    <text evidence="2">The sequence shown here is derived from an EMBL/GenBank/DDBJ whole genome shotgun (WGS) entry which is preliminary data.</text>
</comment>
<accession>A0ABT7EUT2</accession>
<dbReference type="EMBL" id="JASNJD010000001">
    <property type="protein sequence ID" value="MDK3016099.1"/>
    <property type="molecule type" value="Genomic_DNA"/>
</dbReference>
<evidence type="ECO:0000313" key="2">
    <source>
        <dbReference type="EMBL" id="MDK3016099.1"/>
    </source>
</evidence>
<dbReference type="Proteomes" id="UP001243757">
    <property type="component" value="Unassembled WGS sequence"/>
</dbReference>
<feature type="region of interest" description="Disordered" evidence="1">
    <location>
        <begin position="153"/>
        <end position="178"/>
    </location>
</feature>
<feature type="compositionally biased region" description="Acidic residues" evidence="1">
    <location>
        <begin position="443"/>
        <end position="469"/>
    </location>
</feature>
<feature type="region of interest" description="Disordered" evidence="1">
    <location>
        <begin position="368"/>
        <end position="424"/>
    </location>
</feature>